<evidence type="ECO:0000256" key="7">
    <source>
        <dbReference type="PIRNR" id="PIRNR036421"/>
    </source>
</evidence>
<dbReference type="Gene3D" id="3.90.226.10">
    <property type="entry name" value="2-enoyl-CoA Hydratase, Chain A, domain 1"/>
    <property type="match status" value="1"/>
</dbReference>
<feature type="region of interest" description="Disordered" evidence="10">
    <location>
        <begin position="644"/>
        <end position="664"/>
    </location>
</feature>
<evidence type="ECO:0000256" key="1">
    <source>
        <dbReference type="ARBA" id="ARBA00004496"/>
    </source>
</evidence>
<dbReference type="SUPFAM" id="SSF50156">
    <property type="entry name" value="PDZ domain-like"/>
    <property type="match status" value="1"/>
</dbReference>
<evidence type="ECO:0000256" key="2">
    <source>
        <dbReference type="ARBA" id="ARBA00008524"/>
    </source>
</evidence>
<keyword evidence="13" id="KW-1185">Reference proteome</keyword>
<dbReference type="SUPFAM" id="SSF82171">
    <property type="entry name" value="DPP6 N-terminal domain-like"/>
    <property type="match status" value="1"/>
</dbReference>
<feature type="active site" description="Charge relay system" evidence="8">
    <location>
        <position position="1028"/>
    </location>
</feature>
<dbReference type="KEGG" id="vab:WPS_31210"/>
<dbReference type="InterPro" id="IPR005151">
    <property type="entry name" value="Tail-specific_protease"/>
</dbReference>
<dbReference type="EC" id="3.4.21.-" evidence="7"/>
<dbReference type="AlphaFoldDB" id="A0AAN2CAN0"/>
<comment type="subcellular location">
    <subcellularLocation>
        <location evidence="1 7">Cytoplasm</location>
    </subcellularLocation>
</comment>
<evidence type="ECO:0000256" key="9">
    <source>
        <dbReference type="PIRSR" id="PIRSR036421-3"/>
    </source>
</evidence>
<evidence type="ECO:0000313" key="13">
    <source>
        <dbReference type="Proteomes" id="UP001317532"/>
    </source>
</evidence>
<dbReference type="PANTHER" id="PTHR43253:SF1">
    <property type="entry name" value="TRICORN PROTEASE HOMOLOG 2-RELATED"/>
    <property type="match status" value="1"/>
</dbReference>
<dbReference type="SUPFAM" id="SSF69304">
    <property type="entry name" value="Tricorn protease N-terminal domain"/>
    <property type="match status" value="1"/>
</dbReference>
<dbReference type="InterPro" id="IPR028204">
    <property type="entry name" value="Tricorn_C1"/>
</dbReference>
<feature type="active site" description="Nucleophile" evidence="8">
    <location>
        <position position="970"/>
    </location>
</feature>
<dbReference type="InterPro" id="IPR029045">
    <property type="entry name" value="ClpP/crotonase-like_dom_sf"/>
</dbReference>
<feature type="domain" description="Tail specific protease" evidence="11">
    <location>
        <begin position="849"/>
        <end position="1039"/>
    </location>
</feature>
<keyword evidence="3 7" id="KW-0963">Cytoplasm</keyword>
<evidence type="ECO:0000256" key="3">
    <source>
        <dbReference type="ARBA" id="ARBA00022490"/>
    </source>
</evidence>
<dbReference type="GO" id="GO:0008236">
    <property type="term" value="F:serine-type peptidase activity"/>
    <property type="evidence" value="ECO:0007669"/>
    <property type="project" value="UniProtKB-UniRule"/>
</dbReference>
<reference evidence="12 13" key="1">
    <citation type="journal article" date="2022" name="ISME Commun">
        <title>Vulcanimicrobium alpinus gen. nov. sp. nov., the first cultivated representative of the candidate phylum 'Eremiobacterota', is a metabolically versatile aerobic anoxygenic phototroph.</title>
        <authorList>
            <person name="Yabe S."/>
            <person name="Muto K."/>
            <person name="Abe K."/>
            <person name="Yokota A."/>
            <person name="Staudigel H."/>
            <person name="Tebo B.M."/>
        </authorList>
    </citation>
    <scope>NUCLEOTIDE SEQUENCE [LARGE SCALE GENOMIC DNA]</scope>
    <source>
        <strain evidence="12 13">WC8-2</strain>
    </source>
</reference>
<evidence type="ECO:0000259" key="11">
    <source>
        <dbReference type="SMART" id="SM00245"/>
    </source>
</evidence>
<evidence type="ECO:0000256" key="10">
    <source>
        <dbReference type="SAM" id="MobiDB-lite"/>
    </source>
</evidence>
<dbReference type="SUPFAM" id="SSF52096">
    <property type="entry name" value="ClpP/crotonase"/>
    <property type="match status" value="1"/>
</dbReference>
<feature type="site" description="Transition state stabilizer; via amide nitrogen" evidence="9">
    <location>
        <position position="971"/>
    </location>
</feature>
<dbReference type="InterPro" id="IPR029414">
    <property type="entry name" value="Tricorn_PDZ"/>
</dbReference>
<dbReference type="Proteomes" id="UP001317532">
    <property type="component" value="Chromosome"/>
</dbReference>
<evidence type="ECO:0000256" key="5">
    <source>
        <dbReference type="ARBA" id="ARBA00022801"/>
    </source>
</evidence>
<dbReference type="Gene3D" id="2.120.10.60">
    <property type="entry name" value="Tricorn protease N-terminal domain"/>
    <property type="match status" value="1"/>
</dbReference>
<evidence type="ECO:0000256" key="4">
    <source>
        <dbReference type="ARBA" id="ARBA00022670"/>
    </source>
</evidence>
<dbReference type="SMART" id="SM00245">
    <property type="entry name" value="TSPc"/>
    <property type="match status" value="1"/>
</dbReference>
<keyword evidence="5 7" id="KW-0378">Hydrolase</keyword>
<feature type="active site" description="Charge relay system" evidence="8">
    <location>
        <position position="743"/>
    </location>
</feature>
<keyword evidence="6 7" id="KW-0720">Serine protease</keyword>
<dbReference type="Gene3D" id="3.30.750.44">
    <property type="match status" value="1"/>
</dbReference>
<dbReference type="RefSeq" id="WP_317995408.1">
    <property type="nucleotide sequence ID" value="NZ_AP025523.1"/>
</dbReference>
<dbReference type="InterPro" id="IPR012393">
    <property type="entry name" value="Tricorn_protease"/>
</dbReference>
<comment type="function">
    <text evidence="7">Degrades oligopeptides.</text>
</comment>
<protein>
    <recommendedName>
        <fullName evidence="7">Tricorn protease homolog</fullName>
        <ecNumber evidence="7">3.4.21.-</ecNumber>
    </recommendedName>
</protein>
<dbReference type="InterPro" id="IPR015943">
    <property type="entry name" value="WD40/YVTN_repeat-like_dom_sf"/>
</dbReference>
<dbReference type="Pfam" id="PF14685">
    <property type="entry name" value="PDZ_Tricorn"/>
    <property type="match status" value="1"/>
</dbReference>
<sequence>MNSSGYVRTPTIAGDRIVFACEDDLWIVGAGGGIARRLTTTAGESTLPRLSPDGTQLAFVGRDEGHPELYVMPADGGVPRRLTYLGGDALYTSGWSRDGRTIFFTSDAGSPFIKETLPFRIDAAGGEPAALDVGHAMTCDVADGGATVLGRNAIDPARWKRYRGGTAGHLWVDPRGDGTFARLGREIDGNLTWPMWLDGRVLFLSDHEGIGNLYSLDAAGGDLRRHTDEREHYARFPSTDRTRVVYACGGDLVLLDPRDGSVRRVAVEMPSNAPETARRFVDAGDLLDSWQPSRDGTTLALASRGRTFTMPLWEEAVTEHPAGAGDDPTAVVRRRAVNWLHDDKRIAYIDDTAGYERIAVAPVDQSAPASYLTNDDHGIIHALAASPAGDRFAFATNRHDLWLVDGGSAPRKVDTSVGERIDDLAFSPDGGWLAYVWSPKARTTIVRLLDCETGAVVDATSPLREDRSPAWDPEGKYLYVLSTRDFHPVYDALQFELSFPEASRPYLVTLRTETANPFVAKPAPLHKAHDDDKDDDDDADKKDVTPVLIDTDGLPLRMLAFPVEEGAYDRIAAGKARAFFSRFPVRGIRPNAHDHDDHGGDLLAYDFEEQRSATLASDIDDFVLGTDGRTLVYASHGKLRAIDAGGDLPEDADDEKPAQDPGRRTGWLDLARVSVLVEPAAEWRQMLREAWRLQRENFWDPQMGGVAWDAVLARYDALLPKIRTRNELSDVVWEMQGELGTSHAYESGGDKPVPPQYKRGFLGADVEWNDALRGYTIRRILRGDPWNRDADSPLAEPGVDVREGDTIVGIGGRTFAPGVGLGALLVNLAGRDVVLSVVRPSTRSGDGTPRRVLVRTLRDERMLRYRAWVDANRATVHARTGGRVGYVHVPDMGPWGFAEFHRGYLSEFDRDGLIVDVRYNRGGHVSSLLLEKLARKRVGYDVSRWTPPQPYPDESVRGPIVALTNQFAGSDGDIFSHCFKLYGLGPLVGMRTWGGVVGINPRHRLVDGTETTQPEYSFWFTDAGWGVENYGTDPTHEVDIAPQDSRAGRDPQMDEALRLIHDALAAAPPRPSFPPPPNRAISR</sequence>
<evidence type="ECO:0000313" key="12">
    <source>
        <dbReference type="EMBL" id="BDE07845.1"/>
    </source>
</evidence>
<keyword evidence="4 7" id="KW-0645">Protease</keyword>
<dbReference type="Gene3D" id="2.130.10.10">
    <property type="entry name" value="YVTN repeat-like/Quinoprotein amine dehydrogenase"/>
    <property type="match status" value="1"/>
</dbReference>
<accession>A0AAN2CAN0</accession>
<proteinExistence type="inferred from homology"/>
<dbReference type="Gene3D" id="2.30.42.10">
    <property type="match status" value="1"/>
</dbReference>
<dbReference type="Pfam" id="PF26549">
    <property type="entry name" value="Tricorn_N"/>
    <property type="match status" value="1"/>
</dbReference>
<name>A0AAN2CAN0_UNVUL</name>
<dbReference type="GO" id="GO:0005737">
    <property type="term" value="C:cytoplasm"/>
    <property type="evidence" value="ECO:0007669"/>
    <property type="project" value="UniProtKB-SubCell"/>
</dbReference>
<dbReference type="Pfam" id="PF26550">
    <property type="entry name" value="Tricorn_2nd"/>
    <property type="match status" value="1"/>
</dbReference>
<gene>
    <name evidence="12" type="primary">tri1</name>
    <name evidence="12" type="ORF">WPS_31210</name>
</gene>
<evidence type="ECO:0000256" key="8">
    <source>
        <dbReference type="PIRSR" id="PIRSR036421-1"/>
    </source>
</evidence>
<organism evidence="12 13">
    <name type="scientific">Vulcanimicrobium alpinum</name>
    <dbReference type="NCBI Taxonomy" id="3016050"/>
    <lineage>
        <taxon>Bacteria</taxon>
        <taxon>Bacillati</taxon>
        <taxon>Vulcanimicrobiota</taxon>
        <taxon>Vulcanimicrobiia</taxon>
        <taxon>Vulcanimicrobiales</taxon>
        <taxon>Vulcanimicrobiaceae</taxon>
        <taxon>Vulcanimicrobium</taxon>
    </lineage>
</organism>
<dbReference type="GO" id="GO:0006508">
    <property type="term" value="P:proteolysis"/>
    <property type="evidence" value="ECO:0007669"/>
    <property type="project" value="UniProtKB-UniRule"/>
</dbReference>
<dbReference type="InterPro" id="IPR036034">
    <property type="entry name" value="PDZ_sf"/>
</dbReference>
<dbReference type="Pfam" id="PF14684">
    <property type="entry name" value="Tricorn_C1"/>
    <property type="match status" value="1"/>
</dbReference>
<evidence type="ECO:0000256" key="6">
    <source>
        <dbReference type="ARBA" id="ARBA00022825"/>
    </source>
</evidence>
<dbReference type="PIRSF" id="PIRSF036421">
    <property type="entry name" value="Tricorn_protease"/>
    <property type="match status" value="1"/>
</dbReference>
<dbReference type="CDD" id="cd07562">
    <property type="entry name" value="Peptidase_S41_TRI"/>
    <property type="match status" value="1"/>
</dbReference>
<dbReference type="PANTHER" id="PTHR43253">
    <property type="entry name" value="TRICORN PROTEASE HOMOLOG 2-RELATED"/>
    <property type="match status" value="1"/>
</dbReference>
<feature type="region of interest" description="Disordered" evidence="10">
    <location>
        <begin position="521"/>
        <end position="544"/>
    </location>
</feature>
<dbReference type="EMBL" id="AP025523">
    <property type="protein sequence ID" value="BDE07845.1"/>
    <property type="molecule type" value="Genomic_DNA"/>
</dbReference>
<comment type="similarity">
    <text evidence="2 7">Belongs to the peptidase S41B family.</text>
</comment>
<dbReference type="Pfam" id="PF03572">
    <property type="entry name" value="Peptidase_S41"/>
    <property type="match status" value="1"/>
</dbReference>